<keyword evidence="6" id="KW-0812">Transmembrane</keyword>
<evidence type="ECO:0000313" key="10">
    <source>
        <dbReference type="Proteomes" id="UP000606935"/>
    </source>
</evidence>
<feature type="coiled-coil region" evidence="5">
    <location>
        <begin position="390"/>
        <end position="417"/>
    </location>
</feature>
<evidence type="ECO:0000259" key="8">
    <source>
        <dbReference type="PROSITE" id="PS50887"/>
    </source>
</evidence>
<dbReference type="PROSITE" id="PS50887">
    <property type="entry name" value="GGDEF"/>
    <property type="match status" value="1"/>
</dbReference>
<dbReference type="EMBL" id="BMLS01000001">
    <property type="protein sequence ID" value="GGO64507.1"/>
    <property type="molecule type" value="Genomic_DNA"/>
</dbReference>
<evidence type="ECO:0000256" key="6">
    <source>
        <dbReference type="SAM" id="Phobius"/>
    </source>
</evidence>
<feature type="chain" id="PRO_5037458287" description="diguanylate cyclase" evidence="7">
    <location>
        <begin position="22"/>
        <end position="621"/>
    </location>
</feature>
<reference evidence="9" key="1">
    <citation type="journal article" date="2014" name="Int. J. Syst. Evol. Microbiol.">
        <title>Complete genome sequence of Corynebacterium casei LMG S-19264T (=DSM 44701T), isolated from a smear-ripened cheese.</title>
        <authorList>
            <consortium name="US DOE Joint Genome Institute (JGI-PGF)"/>
            <person name="Walter F."/>
            <person name="Albersmeier A."/>
            <person name="Kalinowski J."/>
            <person name="Ruckert C."/>
        </authorList>
    </citation>
    <scope>NUCLEOTIDE SEQUENCE</scope>
    <source>
        <strain evidence="9">CGMCC 1.7086</strain>
    </source>
</reference>
<evidence type="ECO:0000256" key="5">
    <source>
        <dbReference type="SAM" id="Coils"/>
    </source>
</evidence>
<dbReference type="CDD" id="cd01949">
    <property type="entry name" value="GGDEF"/>
    <property type="match status" value="1"/>
</dbReference>
<dbReference type="NCBIfam" id="TIGR00254">
    <property type="entry name" value="GGDEF"/>
    <property type="match status" value="1"/>
</dbReference>
<dbReference type="SMART" id="SM00028">
    <property type="entry name" value="TPR"/>
    <property type="match status" value="4"/>
</dbReference>
<dbReference type="InterPro" id="IPR043128">
    <property type="entry name" value="Rev_trsase/Diguanyl_cyclase"/>
</dbReference>
<dbReference type="Proteomes" id="UP000606935">
    <property type="component" value="Unassembled WGS sequence"/>
</dbReference>
<feature type="transmembrane region" description="Helical" evidence="6">
    <location>
        <begin position="425"/>
        <end position="444"/>
    </location>
</feature>
<dbReference type="SMART" id="SM00267">
    <property type="entry name" value="GGDEF"/>
    <property type="match status" value="1"/>
</dbReference>
<dbReference type="Pfam" id="PF00990">
    <property type="entry name" value="GGDEF"/>
    <property type="match status" value="1"/>
</dbReference>
<dbReference type="FunFam" id="3.30.70.270:FF:000001">
    <property type="entry name" value="Diguanylate cyclase domain protein"/>
    <property type="match status" value="1"/>
</dbReference>
<dbReference type="PROSITE" id="PS50005">
    <property type="entry name" value="TPR"/>
    <property type="match status" value="1"/>
</dbReference>
<gene>
    <name evidence="9" type="ORF">GCM10010982_04110</name>
</gene>
<protein>
    <recommendedName>
        <fullName evidence="2">diguanylate cyclase</fullName>
        <ecNumber evidence="2">2.7.7.65</ecNumber>
    </recommendedName>
</protein>
<dbReference type="PANTHER" id="PTHR45138:SF9">
    <property type="entry name" value="DIGUANYLATE CYCLASE DGCM-RELATED"/>
    <property type="match status" value="1"/>
</dbReference>
<comment type="caution">
    <text evidence="9">The sequence shown here is derived from an EMBL/GenBank/DDBJ whole genome shotgun (WGS) entry which is preliminary data.</text>
</comment>
<dbReference type="AlphaFoldDB" id="A0A917YRB3"/>
<comment type="catalytic activity">
    <reaction evidence="3">
        <text>2 GTP = 3',3'-c-di-GMP + 2 diphosphate</text>
        <dbReference type="Rhea" id="RHEA:24898"/>
        <dbReference type="ChEBI" id="CHEBI:33019"/>
        <dbReference type="ChEBI" id="CHEBI:37565"/>
        <dbReference type="ChEBI" id="CHEBI:58805"/>
        <dbReference type="EC" id="2.7.7.65"/>
    </reaction>
</comment>
<reference evidence="9" key="2">
    <citation type="submission" date="2020-09" db="EMBL/GenBank/DDBJ databases">
        <authorList>
            <person name="Sun Q."/>
            <person name="Zhou Y."/>
        </authorList>
    </citation>
    <scope>NUCLEOTIDE SEQUENCE</scope>
    <source>
        <strain evidence="9">CGMCC 1.7086</strain>
    </source>
</reference>
<keyword evidence="6" id="KW-0472">Membrane</keyword>
<dbReference type="InterPro" id="IPR019734">
    <property type="entry name" value="TPR_rpt"/>
</dbReference>
<dbReference type="Gene3D" id="1.25.40.10">
    <property type="entry name" value="Tetratricopeptide repeat domain"/>
    <property type="match status" value="1"/>
</dbReference>
<dbReference type="InterPro" id="IPR000160">
    <property type="entry name" value="GGDEF_dom"/>
</dbReference>
<evidence type="ECO:0000256" key="7">
    <source>
        <dbReference type="SAM" id="SignalP"/>
    </source>
</evidence>
<sequence>MHSLLKAGILAVLLITGMVSATPTSGLTQLEVPFGKWQSLIKSDPDQLLKILAAQPPMSGQTQVQYHLLKSQAYAALIMAEQSILEAQTGLALITPYQQPWLYHQLHLSMAFAQDLNGTPAKGLDKTNEAIVWAESHNHLPLLLEALMTRGLLLTSLSDYIAAMADLQRAYNLAPEHDAWVVKADLAGSIALVYEYRREDALALPYFAEAVEYYREQQSWISLSIYLYGLGRANKNTGNPELGRAQLQESADLSRRINDNQGVAYALKELAGLDWRSGKHELAKQSALQALVLFEQGQNAYMLLDSALLLSRIYLSEQQTKLATEYLQQARQTLNPDSMPLQEIALNEQAARIMAASGQYQQAYEALAQTNTKHQVLLAKQSTEQLHQLRSRYELEAQAQQNELLEAQNQLQLAQLANQQRSNRLLQVLFISLSFILCLLLILFHRQRLHKQALQQLADTDALTGLLNRRKTLELLQLQADLAKRHQVDFCVALVDLDHFKKINDSLGHQGGDQVLKHFAKLCTQTLRHTDIIGRIGGEEFLIALPHTNAEDAASLLERLRKRCEGIADIMQLDELQVSISIGLVSNKPPRSAIELLARADKILYSAKDAGRNRLVIDKAA</sequence>
<evidence type="ECO:0000256" key="2">
    <source>
        <dbReference type="ARBA" id="ARBA00012528"/>
    </source>
</evidence>
<keyword evidence="7" id="KW-0732">Signal</keyword>
<dbReference type="Gene3D" id="3.30.70.270">
    <property type="match status" value="1"/>
</dbReference>
<feature type="domain" description="GGDEF" evidence="8">
    <location>
        <begin position="488"/>
        <end position="620"/>
    </location>
</feature>
<accession>A0A917YRB3</accession>
<dbReference type="RefSeq" id="WP_188689564.1">
    <property type="nucleotide sequence ID" value="NZ_BMLS01000001.1"/>
</dbReference>
<evidence type="ECO:0000256" key="1">
    <source>
        <dbReference type="ARBA" id="ARBA00001946"/>
    </source>
</evidence>
<keyword evidence="6" id="KW-1133">Transmembrane helix</keyword>
<name>A0A917YRB3_9ALTE</name>
<evidence type="ECO:0000313" key="9">
    <source>
        <dbReference type="EMBL" id="GGO64507.1"/>
    </source>
</evidence>
<dbReference type="SUPFAM" id="SSF48452">
    <property type="entry name" value="TPR-like"/>
    <property type="match status" value="2"/>
</dbReference>
<organism evidence="9 10">
    <name type="scientific">Bowmanella pacifica</name>
    <dbReference type="NCBI Taxonomy" id="502051"/>
    <lineage>
        <taxon>Bacteria</taxon>
        <taxon>Pseudomonadati</taxon>
        <taxon>Pseudomonadota</taxon>
        <taxon>Gammaproteobacteria</taxon>
        <taxon>Alteromonadales</taxon>
        <taxon>Alteromonadaceae</taxon>
        <taxon>Bowmanella</taxon>
    </lineage>
</organism>
<dbReference type="InterPro" id="IPR029787">
    <property type="entry name" value="Nucleotide_cyclase"/>
</dbReference>
<feature type="repeat" description="TPR" evidence="4">
    <location>
        <begin position="144"/>
        <end position="177"/>
    </location>
</feature>
<evidence type="ECO:0000256" key="4">
    <source>
        <dbReference type="PROSITE-ProRule" id="PRU00339"/>
    </source>
</evidence>
<dbReference type="SUPFAM" id="SSF55073">
    <property type="entry name" value="Nucleotide cyclase"/>
    <property type="match status" value="1"/>
</dbReference>
<proteinExistence type="predicted"/>
<keyword evidence="10" id="KW-1185">Reference proteome</keyword>
<keyword evidence="5" id="KW-0175">Coiled coil</keyword>
<comment type="cofactor">
    <cofactor evidence="1">
        <name>Mg(2+)</name>
        <dbReference type="ChEBI" id="CHEBI:18420"/>
    </cofactor>
</comment>
<keyword evidence="4" id="KW-0802">TPR repeat</keyword>
<dbReference type="InterPro" id="IPR011990">
    <property type="entry name" value="TPR-like_helical_dom_sf"/>
</dbReference>
<dbReference type="PANTHER" id="PTHR45138">
    <property type="entry name" value="REGULATORY COMPONENTS OF SENSORY TRANSDUCTION SYSTEM"/>
    <property type="match status" value="1"/>
</dbReference>
<evidence type="ECO:0000256" key="3">
    <source>
        <dbReference type="ARBA" id="ARBA00034247"/>
    </source>
</evidence>
<dbReference type="InterPro" id="IPR050469">
    <property type="entry name" value="Diguanylate_Cyclase"/>
</dbReference>
<dbReference type="GO" id="GO:0052621">
    <property type="term" value="F:diguanylate cyclase activity"/>
    <property type="evidence" value="ECO:0007669"/>
    <property type="project" value="UniProtKB-EC"/>
</dbReference>
<feature type="signal peptide" evidence="7">
    <location>
        <begin position="1"/>
        <end position="21"/>
    </location>
</feature>
<dbReference type="EC" id="2.7.7.65" evidence="2"/>